<gene>
    <name evidence="4" type="ORF">JL102_22605</name>
</gene>
<feature type="chain" id="PRO_5037436918" evidence="1">
    <location>
        <begin position="19"/>
        <end position="614"/>
    </location>
</feature>
<dbReference type="AlphaFoldDB" id="A0A937FB23"/>
<evidence type="ECO:0000259" key="3">
    <source>
        <dbReference type="Pfam" id="PF26628"/>
    </source>
</evidence>
<dbReference type="GO" id="GO:0005975">
    <property type="term" value="P:carbohydrate metabolic process"/>
    <property type="evidence" value="ECO:0007669"/>
    <property type="project" value="UniProtKB-ARBA"/>
</dbReference>
<dbReference type="RefSeq" id="WP_202246749.1">
    <property type="nucleotide sequence ID" value="NZ_JAESIY010000021.1"/>
</dbReference>
<dbReference type="InterPro" id="IPR026444">
    <property type="entry name" value="Secre_tail"/>
</dbReference>
<dbReference type="Pfam" id="PF13385">
    <property type="entry name" value="Laminin_G_3"/>
    <property type="match status" value="1"/>
</dbReference>
<dbReference type="SUPFAM" id="SSF49899">
    <property type="entry name" value="Concanavalin A-like lectins/glucanases"/>
    <property type="match status" value="1"/>
</dbReference>
<dbReference type="EMBL" id="JAESIY010000021">
    <property type="protein sequence ID" value="MBL3658955.1"/>
    <property type="molecule type" value="Genomic_DNA"/>
</dbReference>
<dbReference type="NCBIfam" id="TIGR04183">
    <property type="entry name" value="Por_Secre_tail"/>
    <property type="match status" value="1"/>
</dbReference>
<feature type="signal peptide" evidence="1">
    <location>
        <begin position="1"/>
        <end position="18"/>
    </location>
</feature>
<dbReference type="InterPro" id="IPR058515">
    <property type="entry name" value="DUF8202"/>
</dbReference>
<keyword evidence="5" id="KW-1185">Reference proteome</keyword>
<feature type="domain" description="DUF8202" evidence="3">
    <location>
        <begin position="252"/>
        <end position="399"/>
    </location>
</feature>
<evidence type="ECO:0000313" key="5">
    <source>
        <dbReference type="Proteomes" id="UP000659388"/>
    </source>
</evidence>
<dbReference type="Pfam" id="PF26628">
    <property type="entry name" value="DUF8202"/>
    <property type="match status" value="1"/>
</dbReference>
<evidence type="ECO:0000313" key="4">
    <source>
        <dbReference type="EMBL" id="MBL3658955.1"/>
    </source>
</evidence>
<organism evidence="4 5">
    <name type="scientific">Fulvivirga sediminis</name>
    <dbReference type="NCBI Taxonomy" id="2803949"/>
    <lineage>
        <taxon>Bacteria</taxon>
        <taxon>Pseudomonadati</taxon>
        <taxon>Bacteroidota</taxon>
        <taxon>Cytophagia</taxon>
        <taxon>Cytophagales</taxon>
        <taxon>Fulvivirgaceae</taxon>
        <taxon>Fulvivirga</taxon>
    </lineage>
</organism>
<comment type="caution">
    <text evidence="4">The sequence shown here is derived from an EMBL/GenBank/DDBJ whole genome shotgun (WGS) entry which is preliminary data.</text>
</comment>
<name>A0A937FB23_9BACT</name>
<feature type="domain" description="Secretion system C-terminal sorting" evidence="2">
    <location>
        <begin position="543"/>
        <end position="613"/>
    </location>
</feature>
<proteinExistence type="predicted"/>
<dbReference type="Pfam" id="PF18962">
    <property type="entry name" value="Por_Secre_tail"/>
    <property type="match status" value="1"/>
</dbReference>
<sequence>MKYVIILQTLLSVNFLFAQSGPGGIGSSDGTSNLVLWHDAAQLTFTDAGVSPTADGDSILQWNDLSGYENHSSQITSDRRPSWNESIINGLPAVYFGDDFMRSAIDINPATTDFSFFVAFQESGSFDRTLISQTGGSGVGRSLFFVNNSVIRSLVGGTNQNSLPWNYSPGVWTVAGNNYDSYDPSLSTPSSSQTFYLNGNTSNTKSGFNGESATGNWIIGAANSGTQRFLFGYIAEMVIFNSLLNKAQLIIIQNYLASKYGLPLLSNDVYIQDDVANGDYDYEVAGIGRVDASNIHNDAKGSGMIRILNPTDLEDDEFLIWGHDNGTPRAIETSDVPPGVEARLERVWRASEVNTSGAAIDVGAVDISFDLTEIAVVTASDLKLLVDTNNNGLFNDETPISGAISLGDNIYAFTGSSAITNNLRFTLGTSNKSETPLPIDILYFRAQNINGQHIQLEWETISESNNDFFTIEKSRNGSDWRLVGRVDGAGNSKTNLKYSLIDNNPYSGMSFYRLKQTDFDGQVFYSDIQSVYLNESLVQEIQLYPNPAESHITIKGNEDELSKMEIYNSIGQDVTDLSSINADHVSAIVLDISALSNGLYYVKTKTITSLIYKK</sequence>
<dbReference type="GO" id="GO:0004553">
    <property type="term" value="F:hydrolase activity, hydrolyzing O-glycosyl compounds"/>
    <property type="evidence" value="ECO:0007669"/>
    <property type="project" value="UniProtKB-ARBA"/>
</dbReference>
<dbReference type="Proteomes" id="UP000659388">
    <property type="component" value="Unassembled WGS sequence"/>
</dbReference>
<reference evidence="4" key="1">
    <citation type="submission" date="2021-01" db="EMBL/GenBank/DDBJ databases">
        <title>Fulvivirga kasyanovii gen. nov., sp nov., a novel member of the phylum Bacteroidetes isolated from seawater in a mussel farm.</title>
        <authorList>
            <person name="Zhao L.-H."/>
            <person name="Wang Z.-J."/>
        </authorList>
    </citation>
    <scope>NUCLEOTIDE SEQUENCE</scope>
    <source>
        <strain evidence="4">2943</strain>
    </source>
</reference>
<protein>
    <submittedName>
        <fullName evidence="4">T9SS type A sorting domain-containing protein</fullName>
    </submittedName>
</protein>
<keyword evidence="1" id="KW-0732">Signal</keyword>
<dbReference type="InterPro" id="IPR013320">
    <property type="entry name" value="ConA-like_dom_sf"/>
</dbReference>
<accession>A0A937FB23</accession>
<evidence type="ECO:0000259" key="2">
    <source>
        <dbReference type="Pfam" id="PF18962"/>
    </source>
</evidence>
<evidence type="ECO:0000256" key="1">
    <source>
        <dbReference type="SAM" id="SignalP"/>
    </source>
</evidence>